<keyword evidence="3" id="KW-1185">Reference proteome</keyword>
<feature type="chain" id="PRO_5032985787" evidence="1">
    <location>
        <begin position="18"/>
        <end position="53"/>
    </location>
</feature>
<dbReference type="Proteomes" id="UP000607653">
    <property type="component" value="Unassembled WGS sequence"/>
</dbReference>
<sequence length="53" mass="5735">MFFMISSLLPSISLVAPSVVVYSCKSNSHVTPTIEDGTEVNHQLKTVTVVDPD</sequence>
<reference evidence="2 3" key="1">
    <citation type="journal article" date="2020" name="Mol. Biol. Evol.">
        <title>Distinct Expression and Methylation Patterns for Genes with Different Fates following a Single Whole-Genome Duplication in Flowering Plants.</title>
        <authorList>
            <person name="Shi T."/>
            <person name="Rahmani R.S."/>
            <person name="Gugger P.F."/>
            <person name="Wang M."/>
            <person name="Li H."/>
            <person name="Zhang Y."/>
            <person name="Li Z."/>
            <person name="Wang Q."/>
            <person name="Van de Peer Y."/>
            <person name="Marchal K."/>
            <person name="Chen J."/>
        </authorList>
    </citation>
    <scope>NUCLEOTIDE SEQUENCE [LARGE SCALE GENOMIC DNA]</scope>
    <source>
        <tissue evidence="2">Leaf</tissue>
    </source>
</reference>
<protein>
    <submittedName>
        <fullName evidence="2">Uncharacterized protein</fullName>
    </submittedName>
</protein>
<dbReference type="AlphaFoldDB" id="A0A822ZL79"/>
<feature type="signal peptide" evidence="1">
    <location>
        <begin position="1"/>
        <end position="17"/>
    </location>
</feature>
<accession>A0A822ZL79</accession>
<keyword evidence="1" id="KW-0732">Signal</keyword>
<evidence type="ECO:0000313" key="3">
    <source>
        <dbReference type="Proteomes" id="UP000607653"/>
    </source>
</evidence>
<proteinExistence type="predicted"/>
<dbReference type="EMBL" id="DUZY01000007">
    <property type="protein sequence ID" value="DAD45250.1"/>
    <property type="molecule type" value="Genomic_DNA"/>
</dbReference>
<organism evidence="2 3">
    <name type="scientific">Nelumbo nucifera</name>
    <name type="common">Sacred lotus</name>
    <dbReference type="NCBI Taxonomy" id="4432"/>
    <lineage>
        <taxon>Eukaryota</taxon>
        <taxon>Viridiplantae</taxon>
        <taxon>Streptophyta</taxon>
        <taxon>Embryophyta</taxon>
        <taxon>Tracheophyta</taxon>
        <taxon>Spermatophyta</taxon>
        <taxon>Magnoliopsida</taxon>
        <taxon>Proteales</taxon>
        <taxon>Nelumbonaceae</taxon>
        <taxon>Nelumbo</taxon>
    </lineage>
</organism>
<gene>
    <name evidence="2" type="ORF">HUJ06_003480</name>
</gene>
<name>A0A822ZL79_NELNU</name>
<comment type="caution">
    <text evidence="2">The sequence shown here is derived from an EMBL/GenBank/DDBJ whole genome shotgun (WGS) entry which is preliminary data.</text>
</comment>
<evidence type="ECO:0000313" key="2">
    <source>
        <dbReference type="EMBL" id="DAD45250.1"/>
    </source>
</evidence>
<evidence type="ECO:0000256" key="1">
    <source>
        <dbReference type="SAM" id="SignalP"/>
    </source>
</evidence>